<gene>
    <name evidence="7" type="ORF">PHISCL_09186</name>
</gene>
<protein>
    <recommendedName>
        <fullName evidence="4">Large ribosomal subunit protein uL5m</fullName>
    </recommendedName>
</protein>
<feature type="domain" description="Large ribosomal subunit protein uL5 C-terminal" evidence="6">
    <location>
        <begin position="251"/>
        <end position="349"/>
    </location>
</feature>
<name>A0A3A2Z5Y0_9EURO</name>
<dbReference type="GO" id="GO:0006412">
    <property type="term" value="P:translation"/>
    <property type="evidence" value="ECO:0007669"/>
    <property type="project" value="InterPro"/>
</dbReference>
<evidence type="ECO:0000256" key="2">
    <source>
        <dbReference type="ARBA" id="ARBA00022980"/>
    </source>
</evidence>
<keyword evidence="8" id="KW-1185">Reference proteome</keyword>
<dbReference type="GO" id="GO:0005840">
    <property type="term" value="C:ribosome"/>
    <property type="evidence" value="ECO:0007669"/>
    <property type="project" value="UniProtKB-KW"/>
</dbReference>
<dbReference type="GO" id="GO:1990904">
    <property type="term" value="C:ribonucleoprotein complex"/>
    <property type="evidence" value="ECO:0007669"/>
    <property type="project" value="UniProtKB-KW"/>
</dbReference>
<comment type="caution">
    <text evidence="7">The sequence shown here is derived from an EMBL/GenBank/DDBJ whole genome shotgun (WGS) entry which is preliminary data.</text>
</comment>
<dbReference type="PANTHER" id="PTHR11994">
    <property type="entry name" value="60S RIBOSOMAL PROTEIN L11-RELATED"/>
    <property type="match status" value="1"/>
</dbReference>
<evidence type="ECO:0000313" key="8">
    <source>
        <dbReference type="Proteomes" id="UP000266188"/>
    </source>
</evidence>
<dbReference type="InterPro" id="IPR022803">
    <property type="entry name" value="Ribosomal_uL5_dom_sf"/>
</dbReference>
<dbReference type="EMBL" id="MVGC01000545">
    <property type="protein sequence ID" value="RJE18479.1"/>
    <property type="molecule type" value="Genomic_DNA"/>
</dbReference>
<dbReference type="Proteomes" id="UP000266188">
    <property type="component" value="Unassembled WGS sequence"/>
</dbReference>
<keyword evidence="3" id="KW-0687">Ribonucleoprotein</keyword>
<dbReference type="InterPro" id="IPR031309">
    <property type="entry name" value="Ribosomal_uL5_C"/>
</dbReference>
<evidence type="ECO:0000259" key="6">
    <source>
        <dbReference type="Pfam" id="PF00673"/>
    </source>
</evidence>
<evidence type="ECO:0000256" key="1">
    <source>
        <dbReference type="ARBA" id="ARBA00008553"/>
    </source>
</evidence>
<reference evidence="8" key="1">
    <citation type="submission" date="2017-02" db="EMBL/GenBank/DDBJ databases">
        <authorList>
            <person name="Tafer H."/>
            <person name="Lopandic K."/>
        </authorList>
    </citation>
    <scope>NUCLEOTIDE SEQUENCE [LARGE SCALE GENOMIC DNA]</scope>
    <source>
        <strain evidence="8">CBS 366.77</strain>
    </source>
</reference>
<dbReference type="OrthoDB" id="539541at2759"/>
<dbReference type="Gene3D" id="3.30.1440.10">
    <property type="match status" value="1"/>
</dbReference>
<dbReference type="SUPFAM" id="SSF55282">
    <property type="entry name" value="RL5-like"/>
    <property type="match status" value="1"/>
</dbReference>
<evidence type="ECO:0000313" key="7">
    <source>
        <dbReference type="EMBL" id="RJE18479.1"/>
    </source>
</evidence>
<dbReference type="FunFam" id="3.30.1440.10:FF:000001">
    <property type="entry name" value="50S ribosomal protein L5"/>
    <property type="match status" value="1"/>
</dbReference>
<dbReference type="STRING" id="2070753.A0A3A2Z5Y0"/>
<feature type="compositionally biased region" description="Basic and acidic residues" evidence="5">
    <location>
        <begin position="155"/>
        <end position="164"/>
    </location>
</feature>
<feature type="region of interest" description="Disordered" evidence="5">
    <location>
        <begin position="154"/>
        <end position="173"/>
    </location>
</feature>
<evidence type="ECO:0000256" key="3">
    <source>
        <dbReference type="ARBA" id="ARBA00023274"/>
    </source>
</evidence>
<feature type="region of interest" description="Disordered" evidence="5">
    <location>
        <begin position="1"/>
        <end position="115"/>
    </location>
</feature>
<feature type="compositionally biased region" description="Polar residues" evidence="5">
    <location>
        <begin position="50"/>
        <end position="59"/>
    </location>
</feature>
<proteinExistence type="inferred from homology"/>
<comment type="similarity">
    <text evidence="1">Belongs to the universal ribosomal protein uL5 family.</text>
</comment>
<evidence type="ECO:0000256" key="4">
    <source>
        <dbReference type="ARBA" id="ARBA00040368"/>
    </source>
</evidence>
<organism evidence="7 8">
    <name type="scientific">Aspergillus sclerotialis</name>
    <dbReference type="NCBI Taxonomy" id="2070753"/>
    <lineage>
        <taxon>Eukaryota</taxon>
        <taxon>Fungi</taxon>
        <taxon>Dikarya</taxon>
        <taxon>Ascomycota</taxon>
        <taxon>Pezizomycotina</taxon>
        <taxon>Eurotiomycetes</taxon>
        <taxon>Eurotiomycetidae</taxon>
        <taxon>Eurotiales</taxon>
        <taxon>Aspergillaceae</taxon>
        <taxon>Aspergillus</taxon>
        <taxon>Aspergillus subgen. Polypaecilum</taxon>
    </lineage>
</organism>
<accession>A0A3A2Z5Y0</accession>
<sequence length="356" mass="39402">MAATESSRYLARSLPRAFVRSPRPQHLCSRRSNSDHAPSRSLSDDLNDLESASTLTKSTPGPEVQSFDPLAKARSRKTQLPSSRYQYRSPKYDRGPLHPHRPPPPSDPSSRLFVPGPFSLPRVGQTWESTVAPDIMTLCYVHNPPGFKPPPKAPRLREWDDSSPYHKNRPLRGPRGGDVLRLLRKPITFRNIPKIERITIHSYVKNAAQGNSAYLHTAGMVVQAISNVRVQTFKSRASIPAWGLSPGRDTIACKAELGGENMQHFLGKLIDVVMPKIKDWPGVKATSGDNSGNITFGLEPSGVALFPEIEVNYDMYPGHMIPGCHITLHTTATADKDARILLSAMGIPFHGKVPRY</sequence>
<dbReference type="GO" id="GO:0003735">
    <property type="term" value="F:structural constituent of ribosome"/>
    <property type="evidence" value="ECO:0007669"/>
    <property type="project" value="InterPro"/>
</dbReference>
<evidence type="ECO:0000256" key="5">
    <source>
        <dbReference type="SAM" id="MobiDB-lite"/>
    </source>
</evidence>
<dbReference type="Pfam" id="PF00673">
    <property type="entry name" value="Ribosomal_L5_C"/>
    <property type="match status" value="1"/>
</dbReference>
<keyword evidence="2" id="KW-0689">Ribosomal protein</keyword>
<dbReference type="AlphaFoldDB" id="A0A3A2Z5Y0"/>
<dbReference type="InterPro" id="IPR002132">
    <property type="entry name" value="Ribosomal_uL5"/>
</dbReference>